<keyword evidence="3" id="KW-1185">Reference proteome</keyword>
<feature type="compositionally biased region" description="Basic residues" evidence="1">
    <location>
        <begin position="18"/>
        <end position="33"/>
    </location>
</feature>
<name>A0A8T9MYL7_9NEIS</name>
<accession>A0A8T9MYL7</accession>
<reference evidence="2" key="2">
    <citation type="journal article" date="2022" name="Res Sq">
        <title>Evolution of multicellular longitudinally dividing oral cavity symbionts (Neisseriaceae).</title>
        <authorList>
            <person name="Nyongesa S."/>
            <person name="Weber P."/>
            <person name="Bernet E."/>
            <person name="Pullido F."/>
            <person name="Nieckarz M."/>
            <person name="Delaby M."/>
            <person name="Nieves C."/>
            <person name="Viehboeck T."/>
            <person name="Krause N."/>
            <person name="Rivera-Millot A."/>
            <person name="Nakamura A."/>
            <person name="Vischer N."/>
            <person name="VanNieuwenhze M."/>
            <person name="Brun Y."/>
            <person name="Cava F."/>
            <person name="Bulgheresi S."/>
            <person name="Veyrier F."/>
        </authorList>
    </citation>
    <scope>NUCLEOTIDE SEQUENCE</scope>
    <source>
        <strain evidence="2">17694</strain>
    </source>
</reference>
<reference evidence="2" key="1">
    <citation type="submission" date="2021-12" db="EMBL/GenBank/DDBJ databases">
        <authorList>
            <person name="Veyrier F.J."/>
        </authorList>
    </citation>
    <scope>NUCLEOTIDE SEQUENCE</scope>
    <source>
        <strain evidence="2">17694</strain>
    </source>
</reference>
<dbReference type="AlphaFoldDB" id="A0A8T9MYL7"/>
<feature type="region of interest" description="Disordered" evidence="1">
    <location>
        <begin position="54"/>
        <end position="73"/>
    </location>
</feature>
<organism evidence="2 3">
    <name type="scientific">Conchiformibius kuhniae</name>
    <dbReference type="NCBI Taxonomy" id="211502"/>
    <lineage>
        <taxon>Bacteria</taxon>
        <taxon>Pseudomonadati</taxon>
        <taxon>Pseudomonadota</taxon>
        <taxon>Betaproteobacteria</taxon>
        <taxon>Neisseriales</taxon>
        <taxon>Neisseriaceae</taxon>
        <taxon>Conchiformibius</taxon>
    </lineage>
</organism>
<proteinExistence type="predicted"/>
<gene>
    <name evidence="2" type="ORF">LVJ77_03470</name>
</gene>
<evidence type="ECO:0000313" key="3">
    <source>
        <dbReference type="Proteomes" id="UP000831534"/>
    </source>
</evidence>
<evidence type="ECO:0000313" key="2">
    <source>
        <dbReference type="EMBL" id="UOP05282.1"/>
    </source>
</evidence>
<dbReference type="EMBL" id="CP091521">
    <property type="protein sequence ID" value="UOP05282.1"/>
    <property type="molecule type" value="Genomic_DNA"/>
</dbReference>
<dbReference type="Proteomes" id="UP000831534">
    <property type="component" value="Chromosome"/>
</dbReference>
<protein>
    <submittedName>
        <fullName evidence="2">Uncharacterized protein</fullName>
    </submittedName>
</protein>
<feature type="region of interest" description="Disordered" evidence="1">
    <location>
        <begin position="1"/>
        <end position="35"/>
    </location>
</feature>
<sequence length="73" mass="8361">MTEKHGIAIAARAEIPTRRHPMKNRRPARRKLTPTRNCHENHTLSDVAAARCRLGRTQPDTPRPSRTFARPRA</sequence>
<evidence type="ECO:0000256" key="1">
    <source>
        <dbReference type="SAM" id="MobiDB-lite"/>
    </source>
</evidence>